<proteinExistence type="predicted"/>
<evidence type="ECO:0000313" key="4">
    <source>
        <dbReference type="Proteomes" id="UP000254410"/>
    </source>
</evidence>
<evidence type="ECO:0000313" key="6">
    <source>
        <dbReference type="Proteomes" id="UP000515758"/>
    </source>
</evidence>
<evidence type="ECO:0000313" key="5">
    <source>
        <dbReference type="Proteomes" id="UP000317717"/>
    </source>
</evidence>
<reference evidence="1 4" key="2">
    <citation type="submission" date="2018-12" db="EMBL/GenBank/DDBJ databases">
        <title>Molecular Epidemiology of Emerging Carbapenem-Resistance in Acinetobacter nosocomialis and Acinetobacter pittii in Taiwan, 2010-2014.</title>
        <authorList>
            <person name="Huang W.-C."/>
            <person name="Wang H.-Y."/>
            <person name="Lai J.-F."/>
            <person name="Lauderdale T.-L."/>
            <person name="Sytwu H.-K."/>
        </authorList>
    </citation>
    <scope>NUCLEOTIDE SEQUENCE [LARGE SCALE GENOMIC DNA]</scope>
    <source>
        <strain evidence="1 4">2014S06-099</strain>
    </source>
</reference>
<dbReference type="EMBL" id="AP021936">
    <property type="protein sequence ID" value="BBQ49820.1"/>
    <property type="molecule type" value="Genomic_DNA"/>
</dbReference>
<dbReference type="Proteomes" id="UP000515758">
    <property type="component" value="Chromosome"/>
</dbReference>
<name>A0A3G6YLJ0_ACIPI</name>
<dbReference type="Proteomes" id="UP000254410">
    <property type="component" value="Chromosome"/>
</dbReference>
<dbReference type="RefSeq" id="WP_001135547.1">
    <property type="nucleotide sequence ID" value="NZ_AP021936.1"/>
</dbReference>
<sequence length="106" mass="11896">MPQGLQCFDETGKIVVDVTDRQMHLIHTFEISLGSNEYYKDYVYDGITSETHIAIVRENCLGNMTQQYPTLAYHGGPFASIYTPNVVRVSALSGLALLTVDIYRYG</sequence>
<dbReference type="EMBL" id="CP033540">
    <property type="protein sequence ID" value="AZC00976.1"/>
    <property type="molecule type" value="Genomic_DNA"/>
</dbReference>
<dbReference type="AlphaFoldDB" id="A0A3G6YLJ0"/>
<gene>
    <name evidence="1" type="ORF">DKE52_015720</name>
    <name evidence="3" type="ORF">PA3_20170</name>
    <name evidence="2" type="ORF">WP2W18E11_28180</name>
</gene>
<evidence type="ECO:0000313" key="1">
    <source>
        <dbReference type="EMBL" id="AZC00976.1"/>
    </source>
</evidence>
<reference evidence="2 6" key="4">
    <citation type="submission" date="2019-12" db="EMBL/GenBank/DDBJ databases">
        <title>complete genome sequences of Acinetobacter pittii str. WP2-W18-ESBL-11 isolated from wastewater treatment plant effluent.</title>
        <authorList>
            <person name="Sekizuka T."/>
            <person name="Itokawa K."/>
            <person name="Yatsu K."/>
            <person name="Inamine Y."/>
            <person name="Kuroda M."/>
        </authorList>
    </citation>
    <scope>NUCLEOTIDE SEQUENCE [LARGE SCALE GENOMIC DNA]</scope>
    <source>
        <strain evidence="2 6">WP2-W18-ESBL-11</strain>
    </source>
</reference>
<reference evidence="1 4" key="1">
    <citation type="submission" date="2018-11" db="EMBL/GenBank/DDBJ databases">
        <authorList>
            <person name="Kuo S.-C."/>
            <person name="Chen F.-J."/>
            <person name="Liao Y.-C."/>
        </authorList>
    </citation>
    <scope>NUCLEOTIDE SEQUENCE [LARGE SCALE GENOMIC DNA]</scope>
    <source>
        <strain evidence="1 4">2014S06-099</strain>
    </source>
</reference>
<evidence type="ECO:0000313" key="2">
    <source>
        <dbReference type="EMBL" id="BBQ49820.1"/>
    </source>
</evidence>
<dbReference type="Proteomes" id="UP000317717">
    <property type="component" value="Unassembled WGS sequence"/>
</dbReference>
<accession>A0A3G6YLJ0</accession>
<reference evidence="3 5" key="3">
    <citation type="submission" date="2019-06" db="EMBL/GenBank/DDBJ databases">
        <title>Whole genome shotgun sequence of Acinetobacter pittii NBRC 110514.</title>
        <authorList>
            <person name="Hosoyama A."/>
            <person name="Uohara A."/>
            <person name="Ohji S."/>
            <person name="Ichikawa N."/>
        </authorList>
    </citation>
    <scope>NUCLEOTIDE SEQUENCE [LARGE SCALE GENOMIC DNA]</scope>
    <source>
        <strain evidence="3 5">NBRC 110514</strain>
    </source>
</reference>
<protein>
    <submittedName>
        <fullName evidence="1">Uncharacterized protein</fullName>
    </submittedName>
</protein>
<evidence type="ECO:0000313" key="3">
    <source>
        <dbReference type="EMBL" id="GEA67859.1"/>
    </source>
</evidence>
<organism evidence="1 4">
    <name type="scientific">Acinetobacter pittii</name>
    <name type="common">Acinetobacter genomosp. 3</name>
    <dbReference type="NCBI Taxonomy" id="48296"/>
    <lineage>
        <taxon>Bacteria</taxon>
        <taxon>Pseudomonadati</taxon>
        <taxon>Pseudomonadota</taxon>
        <taxon>Gammaproteobacteria</taxon>
        <taxon>Moraxellales</taxon>
        <taxon>Moraxellaceae</taxon>
        <taxon>Acinetobacter</taxon>
        <taxon>Acinetobacter calcoaceticus/baumannii complex</taxon>
    </lineage>
</organism>
<dbReference type="EMBL" id="BJLJ01000008">
    <property type="protein sequence ID" value="GEA67859.1"/>
    <property type="molecule type" value="Genomic_DNA"/>
</dbReference>